<organism evidence="2 3">
    <name type="scientific">Sulfitobacter mediterraneus</name>
    <dbReference type="NCBI Taxonomy" id="83219"/>
    <lineage>
        <taxon>Bacteria</taxon>
        <taxon>Pseudomonadati</taxon>
        <taxon>Pseudomonadota</taxon>
        <taxon>Alphaproteobacteria</taxon>
        <taxon>Rhodobacterales</taxon>
        <taxon>Roseobacteraceae</taxon>
        <taxon>Sulfitobacter</taxon>
    </lineage>
</organism>
<feature type="signal peptide" evidence="1">
    <location>
        <begin position="1"/>
        <end position="18"/>
    </location>
</feature>
<feature type="chain" id="PRO_5015480985" evidence="1">
    <location>
        <begin position="19"/>
        <end position="146"/>
    </location>
</feature>
<reference evidence="2 3" key="1">
    <citation type="submission" date="2018-04" db="EMBL/GenBank/DDBJ databases">
        <title>Genomic Encyclopedia of Archaeal and Bacterial Type Strains, Phase II (KMG-II): from individual species to whole genera.</title>
        <authorList>
            <person name="Goeker M."/>
        </authorList>
    </citation>
    <scope>NUCLEOTIDE SEQUENCE [LARGE SCALE GENOMIC DNA]</scope>
    <source>
        <strain evidence="2 3">DSM 12244</strain>
    </source>
</reference>
<evidence type="ECO:0000313" key="3">
    <source>
        <dbReference type="Proteomes" id="UP000244092"/>
    </source>
</evidence>
<keyword evidence="1" id="KW-0732">Signal</keyword>
<gene>
    <name evidence="2" type="ORF">C8N31_10138</name>
</gene>
<dbReference type="EMBL" id="QBKU01000001">
    <property type="protein sequence ID" value="PTX75386.1"/>
    <property type="molecule type" value="Genomic_DNA"/>
</dbReference>
<dbReference type="OrthoDB" id="7724906at2"/>
<dbReference type="Proteomes" id="UP000244092">
    <property type="component" value="Unassembled WGS sequence"/>
</dbReference>
<evidence type="ECO:0000256" key="1">
    <source>
        <dbReference type="SAM" id="SignalP"/>
    </source>
</evidence>
<dbReference type="RefSeq" id="WP_025046932.1">
    <property type="nucleotide sequence ID" value="NZ_QBKU01000001.1"/>
</dbReference>
<comment type="caution">
    <text evidence="2">The sequence shown here is derived from an EMBL/GenBank/DDBJ whole genome shotgun (WGS) entry which is preliminary data.</text>
</comment>
<sequence length="146" mass="15540">MKAILLSAAICIAGLPVAAEGWGNLDALLFSHLTRSGSAEASYWLPNSTNPTQATAAFGVVYEYIEGSAGSTSIAVGLFLKQPQGPWGFAGPVADLFGHNPRDVVFEGGFAMMTTTMPGPNDPRCCPTVPTRWRIDLARLQAWQAR</sequence>
<accession>A0A2T6CIR2</accession>
<protein>
    <submittedName>
        <fullName evidence="2">Uncharacterized protein</fullName>
    </submittedName>
</protein>
<dbReference type="AlphaFoldDB" id="A0A2T6CIR2"/>
<proteinExistence type="predicted"/>
<name>A0A2T6CIR2_9RHOB</name>
<evidence type="ECO:0000313" key="2">
    <source>
        <dbReference type="EMBL" id="PTX75386.1"/>
    </source>
</evidence>